<dbReference type="Proteomes" id="UP000677228">
    <property type="component" value="Unassembled WGS sequence"/>
</dbReference>
<dbReference type="InterPro" id="IPR000375">
    <property type="entry name" value="Dynamin_stalk"/>
</dbReference>
<protein>
    <recommendedName>
        <fullName evidence="1">Dynamin stalk domain-containing protein</fullName>
    </recommendedName>
</protein>
<evidence type="ECO:0000313" key="4">
    <source>
        <dbReference type="EMBL" id="CAF3866164.1"/>
    </source>
</evidence>
<gene>
    <name evidence="2" type="ORF">GPM918_LOCUS18759</name>
    <name evidence="3" type="ORF">OVA965_LOCUS20503</name>
    <name evidence="4" type="ORF">SRO942_LOCUS18756</name>
    <name evidence="5" type="ORF">TMI583_LOCUS20902</name>
</gene>
<proteinExistence type="predicted"/>
<feature type="domain" description="Dynamin stalk" evidence="1">
    <location>
        <begin position="15"/>
        <end position="148"/>
    </location>
</feature>
<evidence type="ECO:0000313" key="5">
    <source>
        <dbReference type="EMBL" id="CAF3907741.1"/>
    </source>
</evidence>
<dbReference type="Pfam" id="PF01031">
    <property type="entry name" value="Dynamin_M"/>
    <property type="match status" value="1"/>
</dbReference>
<dbReference type="Gene3D" id="1.20.120.1240">
    <property type="entry name" value="Dynamin, middle domain"/>
    <property type="match status" value="1"/>
</dbReference>
<sequence length="150" mass="17895">MNSAHDDRIAYQFYTIEKRFQDKIIASFSNFFTPTYASMILKLLDENAGVALPNFSSFHIIETLYRKEQHKLKEPCHTLLKQLAEYLKNILLYLLGGDNTYDYHFIDRFTHTIITEIKLMEKQCLIDINKQLDIEQRIFTLNHYYMDTVK</sequence>
<organism evidence="2 6">
    <name type="scientific">Didymodactylos carnosus</name>
    <dbReference type="NCBI Taxonomy" id="1234261"/>
    <lineage>
        <taxon>Eukaryota</taxon>
        <taxon>Metazoa</taxon>
        <taxon>Spiralia</taxon>
        <taxon>Gnathifera</taxon>
        <taxon>Rotifera</taxon>
        <taxon>Eurotatoria</taxon>
        <taxon>Bdelloidea</taxon>
        <taxon>Philodinida</taxon>
        <taxon>Philodinidae</taxon>
        <taxon>Didymodactylos</taxon>
    </lineage>
</organism>
<dbReference type="EMBL" id="CAJOBA010020340">
    <property type="protein sequence ID" value="CAF3907741.1"/>
    <property type="molecule type" value="Genomic_DNA"/>
</dbReference>
<comment type="caution">
    <text evidence="2">The sequence shown here is derived from an EMBL/GenBank/DDBJ whole genome shotgun (WGS) entry which is preliminary data.</text>
</comment>
<dbReference type="Proteomes" id="UP000681722">
    <property type="component" value="Unassembled WGS sequence"/>
</dbReference>
<evidence type="ECO:0000259" key="1">
    <source>
        <dbReference type="Pfam" id="PF01031"/>
    </source>
</evidence>
<evidence type="ECO:0000313" key="3">
    <source>
        <dbReference type="EMBL" id="CAF1127880.1"/>
    </source>
</evidence>
<name>A0A814P4W7_9BILA</name>
<reference evidence="2" key="1">
    <citation type="submission" date="2021-02" db="EMBL/GenBank/DDBJ databases">
        <authorList>
            <person name="Nowell W R."/>
        </authorList>
    </citation>
    <scope>NUCLEOTIDE SEQUENCE</scope>
</reference>
<dbReference type="Proteomes" id="UP000682733">
    <property type="component" value="Unassembled WGS sequence"/>
</dbReference>
<dbReference type="EMBL" id="CAJNOK010010916">
    <property type="protein sequence ID" value="CAF1127880.1"/>
    <property type="molecule type" value="Genomic_DNA"/>
</dbReference>
<accession>A0A814P4W7</accession>
<dbReference type="AlphaFoldDB" id="A0A814P4W7"/>
<evidence type="ECO:0000313" key="2">
    <source>
        <dbReference type="EMBL" id="CAF1101269.1"/>
    </source>
</evidence>
<keyword evidence="6" id="KW-1185">Reference proteome</keyword>
<evidence type="ECO:0000313" key="6">
    <source>
        <dbReference type="Proteomes" id="UP000663829"/>
    </source>
</evidence>
<dbReference type="Proteomes" id="UP000663829">
    <property type="component" value="Unassembled WGS sequence"/>
</dbReference>
<dbReference type="EMBL" id="CAJOBC010005513">
    <property type="protein sequence ID" value="CAF3866164.1"/>
    <property type="molecule type" value="Genomic_DNA"/>
</dbReference>
<dbReference type="EMBL" id="CAJNOQ010005513">
    <property type="protein sequence ID" value="CAF1101269.1"/>
    <property type="molecule type" value="Genomic_DNA"/>
</dbReference>
<dbReference type="OrthoDB" id="5061070at2759"/>